<gene>
    <name evidence="6" type="ORF">LRS13_01990</name>
</gene>
<dbReference type="InterPro" id="IPR036390">
    <property type="entry name" value="WH_DNA-bd_sf"/>
</dbReference>
<evidence type="ECO:0000256" key="2">
    <source>
        <dbReference type="ARBA" id="ARBA00023015"/>
    </source>
</evidence>
<keyword evidence="2" id="KW-0805">Transcription regulation</keyword>
<comment type="similarity">
    <text evidence="1">Belongs to the LysR transcriptional regulatory family.</text>
</comment>
<dbReference type="InterPro" id="IPR005119">
    <property type="entry name" value="LysR_subst-bd"/>
</dbReference>
<evidence type="ECO:0000313" key="6">
    <source>
        <dbReference type="EMBL" id="UUY04327.1"/>
    </source>
</evidence>
<dbReference type="CDD" id="cd08414">
    <property type="entry name" value="PBP2_LTTR_aromatics_like"/>
    <property type="match status" value="1"/>
</dbReference>
<dbReference type="Gene3D" id="1.10.10.10">
    <property type="entry name" value="Winged helix-like DNA-binding domain superfamily/Winged helix DNA-binding domain"/>
    <property type="match status" value="1"/>
</dbReference>
<keyword evidence="3" id="KW-0238">DNA-binding</keyword>
<evidence type="ECO:0000313" key="7">
    <source>
        <dbReference type="Proteomes" id="UP001058860"/>
    </source>
</evidence>
<sequence>MDVELRHLRAFVAVAEELNFTRAATRLHVVQQALSAQIRQLEDRLGVQVVERTTRRVALTAAGRELYPRAVALLAAVEEAGRATRAAAAERVEVVLGFVAPLDVGPMQPVLGRLSEDEPGIEVTVRFADLLDPTGGLRRGESDVAKVYGPFDTTGLELLPLWTEPRGVAVGATHPFAARDAITIEELVAEPTFDFPTADARWREFWTASAHRGGRPPYIAAQYRSLDALLEAVRAGLGVHITTQPLVRSTTGIAWVPVEGLEPLEHFLAWRAGDERPGVAALVAAARAVSEELAGVPPH</sequence>
<organism evidence="6 7">
    <name type="scientific">Svornostia abyssi</name>
    <dbReference type="NCBI Taxonomy" id="2898438"/>
    <lineage>
        <taxon>Bacteria</taxon>
        <taxon>Bacillati</taxon>
        <taxon>Actinomycetota</taxon>
        <taxon>Thermoleophilia</taxon>
        <taxon>Solirubrobacterales</taxon>
        <taxon>Baekduiaceae</taxon>
        <taxon>Svornostia</taxon>
    </lineage>
</organism>
<proteinExistence type="inferred from homology"/>
<dbReference type="Pfam" id="PF00126">
    <property type="entry name" value="HTH_1"/>
    <property type="match status" value="1"/>
</dbReference>
<protein>
    <submittedName>
        <fullName evidence="6">LysR family transcriptional regulator</fullName>
    </submittedName>
</protein>
<keyword evidence="4" id="KW-0804">Transcription</keyword>
<evidence type="ECO:0000259" key="5">
    <source>
        <dbReference type="PROSITE" id="PS50931"/>
    </source>
</evidence>
<dbReference type="Proteomes" id="UP001058860">
    <property type="component" value="Chromosome"/>
</dbReference>
<reference evidence="7" key="1">
    <citation type="submission" date="2021-11" db="EMBL/GenBank/DDBJ databases">
        <title>Cultivation dependent microbiological survey of springs from the worlds oldest radium mine currently devoted to the extraction of radon-saturated water.</title>
        <authorList>
            <person name="Kapinusova G."/>
            <person name="Smrhova T."/>
            <person name="Strejcek M."/>
            <person name="Suman J."/>
            <person name="Jani K."/>
            <person name="Pajer P."/>
            <person name="Uhlik O."/>
        </authorList>
    </citation>
    <scope>NUCLEOTIDE SEQUENCE [LARGE SCALE GENOMIC DNA]</scope>
    <source>
        <strain evidence="7">J379</strain>
    </source>
</reference>
<feature type="domain" description="HTH lysR-type" evidence="5">
    <location>
        <begin position="3"/>
        <end position="60"/>
    </location>
</feature>
<keyword evidence="7" id="KW-1185">Reference proteome</keyword>
<evidence type="ECO:0000256" key="1">
    <source>
        <dbReference type="ARBA" id="ARBA00009437"/>
    </source>
</evidence>
<evidence type="ECO:0000256" key="3">
    <source>
        <dbReference type="ARBA" id="ARBA00023125"/>
    </source>
</evidence>
<dbReference type="PRINTS" id="PR00039">
    <property type="entry name" value="HTHLYSR"/>
</dbReference>
<dbReference type="Gene3D" id="3.40.190.10">
    <property type="entry name" value="Periplasmic binding protein-like II"/>
    <property type="match status" value="2"/>
</dbReference>
<dbReference type="SUPFAM" id="SSF46785">
    <property type="entry name" value="Winged helix' DNA-binding domain"/>
    <property type="match status" value="1"/>
</dbReference>
<name>A0ABY5PJ08_9ACTN</name>
<dbReference type="Pfam" id="PF03466">
    <property type="entry name" value="LysR_substrate"/>
    <property type="match status" value="1"/>
</dbReference>
<dbReference type="RefSeq" id="WP_353864811.1">
    <property type="nucleotide sequence ID" value="NZ_CP088295.1"/>
</dbReference>
<dbReference type="PANTHER" id="PTHR30346">
    <property type="entry name" value="TRANSCRIPTIONAL DUAL REGULATOR HCAR-RELATED"/>
    <property type="match status" value="1"/>
</dbReference>
<evidence type="ECO:0000256" key="4">
    <source>
        <dbReference type="ARBA" id="ARBA00023163"/>
    </source>
</evidence>
<dbReference type="PANTHER" id="PTHR30346:SF0">
    <property type="entry name" value="HCA OPERON TRANSCRIPTIONAL ACTIVATOR HCAR"/>
    <property type="match status" value="1"/>
</dbReference>
<dbReference type="SUPFAM" id="SSF53850">
    <property type="entry name" value="Periplasmic binding protein-like II"/>
    <property type="match status" value="1"/>
</dbReference>
<dbReference type="InterPro" id="IPR000847">
    <property type="entry name" value="LysR_HTH_N"/>
</dbReference>
<dbReference type="EMBL" id="CP088295">
    <property type="protein sequence ID" value="UUY04327.1"/>
    <property type="molecule type" value="Genomic_DNA"/>
</dbReference>
<accession>A0ABY5PJ08</accession>
<dbReference type="PROSITE" id="PS50931">
    <property type="entry name" value="HTH_LYSR"/>
    <property type="match status" value="1"/>
</dbReference>
<dbReference type="InterPro" id="IPR036388">
    <property type="entry name" value="WH-like_DNA-bd_sf"/>
</dbReference>